<keyword evidence="3" id="KW-1185">Reference proteome</keyword>
<accession>I1PK65</accession>
<dbReference type="EnsemblPlants" id="ORGLA01G0136900.1">
    <property type="protein sequence ID" value="ORGLA01G0136900.1"/>
    <property type="gene ID" value="ORGLA01G0136900"/>
</dbReference>
<reference evidence="2 3" key="2">
    <citation type="submission" date="2018-04" db="EMBL/GenBank/DDBJ databases">
        <title>OglaRS2 (Oryza glaberrima Reference Sequence Version 2).</title>
        <authorList>
            <person name="Zhang J."/>
            <person name="Kudrna D."/>
            <person name="Lee S."/>
            <person name="Talag J."/>
            <person name="Rajasekar S."/>
            <person name="Wing R.A."/>
        </authorList>
    </citation>
    <scope>NUCLEOTIDE SEQUENCE [LARGE SCALE GENOMIC DNA]</scope>
    <source>
        <strain evidence="2 3">cv. IRGC 96717</strain>
    </source>
</reference>
<protein>
    <submittedName>
        <fullName evidence="2">Uncharacterized protein</fullName>
    </submittedName>
</protein>
<dbReference type="EnsemblPlants" id="ORGLA04G0058400.1">
    <property type="protein sequence ID" value="ORGLA04G0058400.1"/>
    <property type="gene ID" value="ORGLA04G0058400"/>
</dbReference>
<dbReference type="Gramene" id="ORGLA01G0136900.1">
    <property type="protein sequence ID" value="ORGLA01G0136900.1"/>
    <property type="gene ID" value="ORGLA01G0136900"/>
</dbReference>
<dbReference type="Gramene" id="ORGLA04G0058400.1">
    <property type="protein sequence ID" value="ORGLA04G0058400.1"/>
    <property type="gene ID" value="ORGLA04G0058400"/>
</dbReference>
<proteinExistence type="predicted"/>
<evidence type="ECO:0000256" key="1">
    <source>
        <dbReference type="SAM" id="MobiDB-lite"/>
    </source>
</evidence>
<evidence type="ECO:0000313" key="2">
    <source>
        <dbReference type="EnsemblPlants" id="ORGLA04G0058400.1"/>
    </source>
</evidence>
<sequence length="128" mass="14648">MLEQQPELCADQGIEPIREGEGPPRRRHHSLLPLGVWPRQAALHRLQEEQHGGSHRRREANYKRRSSTRREAIRHGHRRRRRQLPEAGEGGGNGARGVLDEEAMRGSSTYSCPWRPAVIASNQFIYTS</sequence>
<reference evidence="2" key="1">
    <citation type="submission" date="2015-06" db="UniProtKB">
        <authorList>
            <consortium name="EnsemblPlants"/>
        </authorList>
    </citation>
    <scope>IDENTIFICATION</scope>
</reference>
<dbReference type="AlphaFoldDB" id="I1PK65"/>
<dbReference type="Proteomes" id="UP000007306">
    <property type="component" value="Chromosome 1"/>
</dbReference>
<organism evidence="2 3">
    <name type="scientific">Oryza glaberrima</name>
    <name type="common">African rice</name>
    <dbReference type="NCBI Taxonomy" id="4538"/>
    <lineage>
        <taxon>Eukaryota</taxon>
        <taxon>Viridiplantae</taxon>
        <taxon>Streptophyta</taxon>
        <taxon>Embryophyta</taxon>
        <taxon>Tracheophyta</taxon>
        <taxon>Spermatophyta</taxon>
        <taxon>Magnoliopsida</taxon>
        <taxon>Liliopsida</taxon>
        <taxon>Poales</taxon>
        <taxon>Poaceae</taxon>
        <taxon>BOP clade</taxon>
        <taxon>Oryzoideae</taxon>
        <taxon>Oryzeae</taxon>
        <taxon>Oryzinae</taxon>
        <taxon>Oryza</taxon>
    </lineage>
</organism>
<evidence type="ECO:0000313" key="3">
    <source>
        <dbReference type="Proteomes" id="UP000007306"/>
    </source>
</evidence>
<feature type="region of interest" description="Disordered" evidence="1">
    <location>
        <begin position="1"/>
        <end position="31"/>
    </location>
</feature>
<name>I1PK65_ORYGL</name>
<dbReference type="Proteomes" id="UP000007306">
    <property type="component" value="Chromosome 4"/>
</dbReference>
<feature type="region of interest" description="Disordered" evidence="1">
    <location>
        <begin position="46"/>
        <end position="110"/>
    </location>
</feature>
<dbReference type="HOGENOM" id="CLU_2112710_0_0_1"/>
<feature type="compositionally biased region" description="Basic residues" evidence="1">
    <location>
        <begin position="53"/>
        <end position="67"/>
    </location>
</feature>